<dbReference type="EMBL" id="BAAAQM010000071">
    <property type="protein sequence ID" value="GAA2001507.1"/>
    <property type="molecule type" value="Genomic_DNA"/>
</dbReference>
<sequence length="60" mass="6098">MYVSCLISDAHTDDHGTRLLPPRDAVPGPASAATAPLGLPLFAWLAGMLPGPHGADPSPP</sequence>
<proteinExistence type="predicted"/>
<evidence type="ECO:0000313" key="1">
    <source>
        <dbReference type="EMBL" id="GAA2001507.1"/>
    </source>
</evidence>
<protein>
    <submittedName>
        <fullName evidence="1">Uncharacterized protein</fullName>
    </submittedName>
</protein>
<evidence type="ECO:0000313" key="2">
    <source>
        <dbReference type="Proteomes" id="UP001499854"/>
    </source>
</evidence>
<gene>
    <name evidence="1" type="ORF">GCM10009838_79170</name>
</gene>
<comment type="caution">
    <text evidence="1">The sequence shown here is derived from an EMBL/GenBank/DDBJ whole genome shotgun (WGS) entry which is preliminary data.</text>
</comment>
<reference evidence="1 2" key="1">
    <citation type="journal article" date="2019" name="Int. J. Syst. Evol. Microbiol.">
        <title>The Global Catalogue of Microorganisms (GCM) 10K type strain sequencing project: providing services to taxonomists for standard genome sequencing and annotation.</title>
        <authorList>
            <consortium name="The Broad Institute Genomics Platform"/>
            <consortium name="The Broad Institute Genome Sequencing Center for Infectious Disease"/>
            <person name="Wu L."/>
            <person name="Ma J."/>
        </authorList>
    </citation>
    <scope>NUCLEOTIDE SEQUENCE [LARGE SCALE GENOMIC DNA]</scope>
    <source>
        <strain evidence="1 2">JCM 16013</strain>
    </source>
</reference>
<name>A0ABN2T956_9ACTN</name>
<keyword evidence="2" id="KW-1185">Reference proteome</keyword>
<dbReference type="Proteomes" id="UP001499854">
    <property type="component" value="Unassembled WGS sequence"/>
</dbReference>
<accession>A0ABN2T956</accession>
<organism evidence="1 2">
    <name type="scientific">Catenulispora subtropica</name>
    <dbReference type="NCBI Taxonomy" id="450798"/>
    <lineage>
        <taxon>Bacteria</taxon>
        <taxon>Bacillati</taxon>
        <taxon>Actinomycetota</taxon>
        <taxon>Actinomycetes</taxon>
        <taxon>Catenulisporales</taxon>
        <taxon>Catenulisporaceae</taxon>
        <taxon>Catenulispora</taxon>
    </lineage>
</organism>